<evidence type="ECO:0000313" key="4">
    <source>
        <dbReference type="Proteomes" id="UP001285441"/>
    </source>
</evidence>
<sequence>MTDFTTFSSTRTRPAAALTTVYTLPCGPYFDQYDSSCAPPNWTSYWGGNVGYYSPAICPSGWTIACGRFASAQGPALTFGESAGMCAPSGYTCCGASYTSVACKDTLRAASSLTSYQAFIQIRWASSDLSILETDPVTPGKRNAPSTSTPPTDPTTSTTAGPQTSTGSGVPNPGGGGSSGLGTGAIAGIAIAVVVLVLGVIAAAVFIFFRKRKAAEAPAAAFAPGGDPAPKTAYATQPYTTGSDPTKYAAGGGYYGAPAELENERSPPSPRELYASPTATQPYPLPPAQASELHSNHSPPNAGQQPYQQPYQQPIQQPYPVAGSQSPPPPHQQWPAPATYPPVSEQSVVSSPPITHSNFNNSPGPYFPPSEPSAVSSSPPPPSAEEVERLKQQYAELEAKRKNLMQLQQLEEEQAALRQKISALQGAGGPSTG</sequence>
<evidence type="ECO:0000313" key="3">
    <source>
        <dbReference type="EMBL" id="KAK3374674.1"/>
    </source>
</evidence>
<feature type="region of interest" description="Disordered" evidence="1">
    <location>
        <begin position="135"/>
        <end position="176"/>
    </location>
</feature>
<keyword evidence="2" id="KW-0472">Membrane</keyword>
<accession>A0AAE0KDS5</accession>
<feature type="compositionally biased region" description="Low complexity" evidence="1">
    <location>
        <begin position="145"/>
        <end position="171"/>
    </location>
</feature>
<dbReference type="AlphaFoldDB" id="A0AAE0KDS5"/>
<dbReference type="Proteomes" id="UP001285441">
    <property type="component" value="Unassembled WGS sequence"/>
</dbReference>
<comment type="caution">
    <text evidence="3">The sequence shown here is derived from an EMBL/GenBank/DDBJ whole genome shotgun (WGS) entry which is preliminary data.</text>
</comment>
<keyword evidence="2" id="KW-1133">Transmembrane helix</keyword>
<feature type="transmembrane region" description="Helical" evidence="2">
    <location>
        <begin position="185"/>
        <end position="209"/>
    </location>
</feature>
<feature type="compositionally biased region" description="Polar residues" evidence="1">
    <location>
        <begin position="234"/>
        <end position="244"/>
    </location>
</feature>
<dbReference type="EMBL" id="JAULSW010000007">
    <property type="protein sequence ID" value="KAK3374674.1"/>
    <property type="molecule type" value="Genomic_DNA"/>
</dbReference>
<organism evidence="3 4">
    <name type="scientific">Podospora didyma</name>
    <dbReference type="NCBI Taxonomy" id="330526"/>
    <lineage>
        <taxon>Eukaryota</taxon>
        <taxon>Fungi</taxon>
        <taxon>Dikarya</taxon>
        <taxon>Ascomycota</taxon>
        <taxon>Pezizomycotina</taxon>
        <taxon>Sordariomycetes</taxon>
        <taxon>Sordariomycetidae</taxon>
        <taxon>Sordariales</taxon>
        <taxon>Podosporaceae</taxon>
        <taxon>Podospora</taxon>
    </lineage>
</organism>
<gene>
    <name evidence="3" type="ORF">B0H63DRAFT_452521</name>
</gene>
<dbReference type="PANTHER" id="PTHR16861">
    <property type="entry name" value="GLYCOPROTEIN 38"/>
    <property type="match status" value="1"/>
</dbReference>
<protein>
    <submittedName>
        <fullName evidence="3">Uncharacterized protein</fullName>
    </submittedName>
</protein>
<feature type="compositionally biased region" description="Polar residues" evidence="1">
    <location>
        <begin position="292"/>
        <end position="303"/>
    </location>
</feature>
<dbReference type="PANTHER" id="PTHR16861:SF4">
    <property type="entry name" value="SH3 DOMAIN PROTEIN (AFU_ORTHOLOGUE AFUA_1G13610)"/>
    <property type="match status" value="1"/>
</dbReference>
<feature type="compositionally biased region" description="Polar residues" evidence="1">
    <location>
        <begin position="354"/>
        <end position="363"/>
    </location>
</feature>
<feature type="compositionally biased region" description="Low complexity" evidence="1">
    <location>
        <begin position="333"/>
        <end position="353"/>
    </location>
</feature>
<reference evidence="3" key="1">
    <citation type="journal article" date="2023" name="Mol. Phylogenet. Evol.">
        <title>Genome-scale phylogeny and comparative genomics of the fungal order Sordariales.</title>
        <authorList>
            <person name="Hensen N."/>
            <person name="Bonometti L."/>
            <person name="Westerberg I."/>
            <person name="Brannstrom I.O."/>
            <person name="Guillou S."/>
            <person name="Cros-Aarteil S."/>
            <person name="Calhoun S."/>
            <person name="Haridas S."/>
            <person name="Kuo A."/>
            <person name="Mondo S."/>
            <person name="Pangilinan J."/>
            <person name="Riley R."/>
            <person name="LaButti K."/>
            <person name="Andreopoulos B."/>
            <person name="Lipzen A."/>
            <person name="Chen C."/>
            <person name="Yan M."/>
            <person name="Daum C."/>
            <person name="Ng V."/>
            <person name="Clum A."/>
            <person name="Steindorff A."/>
            <person name="Ohm R.A."/>
            <person name="Martin F."/>
            <person name="Silar P."/>
            <person name="Natvig D.O."/>
            <person name="Lalanne C."/>
            <person name="Gautier V."/>
            <person name="Ament-Velasquez S.L."/>
            <person name="Kruys A."/>
            <person name="Hutchinson M.I."/>
            <person name="Powell A.J."/>
            <person name="Barry K."/>
            <person name="Miller A.N."/>
            <person name="Grigoriev I.V."/>
            <person name="Debuchy R."/>
            <person name="Gladieux P."/>
            <person name="Hiltunen Thoren M."/>
            <person name="Johannesson H."/>
        </authorList>
    </citation>
    <scope>NUCLEOTIDE SEQUENCE</scope>
    <source>
        <strain evidence="3">CBS 232.78</strain>
    </source>
</reference>
<reference evidence="3" key="2">
    <citation type="submission" date="2023-06" db="EMBL/GenBank/DDBJ databases">
        <authorList>
            <consortium name="Lawrence Berkeley National Laboratory"/>
            <person name="Haridas S."/>
            <person name="Hensen N."/>
            <person name="Bonometti L."/>
            <person name="Westerberg I."/>
            <person name="Brannstrom I.O."/>
            <person name="Guillou S."/>
            <person name="Cros-Aarteil S."/>
            <person name="Calhoun S."/>
            <person name="Kuo A."/>
            <person name="Mondo S."/>
            <person name="Pangilinan J."/>
            <person name="Riley R."/>
            <person name="LaButti K."/>
            <person name="Andreopoulos B."/>
            <person name="Lipzen A."/>
            <person name="Chen C."/>
            <person name="Yanf M."/>
            <person name="Daum C."/>
            <person name="Ng V."/>
            <person name="Clum A."/>
            <person name="Steindorff A."/>
            <person name="Ohm R."/>
            <person name="Martin F."/>
            <person name="Silar P."/>
            <person name="Natvig D."/>
            <person name="Lalanne C."/>
            <person name="Gautier V."/>
            <person name="Ament-velasquez S.L."/>
            <person name="Kruys A."/>
            <person name="Hutchinson M.I."/>
            <person name="Powell A.J."/>
            <person name="Barry K."/>
            <person name="Miller A.N."/>
            <person name="Grigoriev I.V."/>
            <person name="Debuchy R."/>
            <person name="Gladieux P."/>
            <person name="Thoren M.H."/>
            <person name="Johannesson H."/>
        </authorList>
    </citation>
    <scope>NUCLEOTIDE SEQUENCE</scope>
    <source>
        <strain evidence="3">CBS 232.78</strain>
    </source>
</reference>
<feature type="compositionally biased region" description="Low complexity" evidence="1">
    <location>
        <begin position="304"/>
        <end position="320"/>
    </location>
</feature>
<evidence type="ECO:0000256" key="1">
    <source>
        <dbReference type="SAM" id="MobiDB-lite"/>
    </source>
</evidence>
<name>A0AAE0KDS5_9PEZI</name>
<evidence type="ECO:0000256" key="2">
    <source>
        <dbReference type="SAM" id="Phobius"/>
    </source>
</evidence>
<feature type="region of interest" description="Disordered" evidence="1">
    <location>
        <begin position="220"/>
        <end position="389"/>
    </location>
</feature>
<keyword evidence="2" id="KW-0812">Transmembrane</keyword>
<feature type="compositionally biased region" description="Low complexity" evidence="1">
    <location>
        <begin position="220"/>
        <end position="230"/>
    </location>
</feature>
<keyword evidence="4" id="KW-1185">Reference proteome</keyword>
<proteinExistence type="predicted"/>